<dbReference type="Proteomes" id="UP000327493">
    <property type="component" value="Chromosome 20"/>
</dbReference>
<dbReference type="PROSITE" id="PS51257">
    <property type="entry name" value="PROKAR_LIPOPROTEIN"/>
    <property type="match status" value="1"/>
</dbReference>
<evidence type="ECO:0000313" key="2">
    <source>
        <dbReference type="EMBL" id="KAA8577940.1"/>
    </source>
</evidence>
<reference evidence="3 4" key="1">
    <citation type="submission" date="2019-08" db="EMBL/GenBank/DDBJ databases">
        <title>A chromosome-level genome assembly, high-density linkage maps, and genome scans reveal the genomic architecture of hybrid incompatibilities underlying speciation via character displacement in darters (Percidae: Etheostominae).</title>
        <authorList>
            <person name="Moran R.L."/>
            <person name="Catchen J.M."/>
            <person name="Fuller R.C."/>
        </authorList>
    </citation>
    <scope>NUCLEOTIDE SEQUENCE [LARGE SCALE GENOMIC DNA]</scope>
    <source>
        <strain evidence="3">EspeVRDwgs_2016</strain>
        <tissue evidence="3">Muscle</tissue>
    </source>
</reference>
<name>A0A5J5CN40_9PERO</name>
<dbReference type="EMBL" id="VOFY01001728">
    <property type="protein sequence ID" value="KAA8577940.1"/>
    <property type="molecule type" value="Genomic_DNA"/>
</dbReference>
<comment type="caution">
    <text evidence="3">The sequence shown here is derived from an EMBL/GenBank/DDBJ whole genome shotgun (WGS) entry which is preliminary data.</text>
</comment>
<proteinExistence type="predicted"/>
<keyword evidence="4" id="KW-1185">Reference proteome</keyword>
<evidence type="ECO:0000313" key="4">
    <source>
        <dbReference type="Proteomes" id="UP000327493"/>
    </source>
</evidence>
<evidence type="ECO:0000256" key="1">
    <source>
        <dbReference type="SAM" id="MobiDB-lite"/>
    </source>
</evidence>
<evidence type="ECO:0000313" key="3">
    <source>
        <dbReference type="EMBL" id="KAA8582036.1"/>
    </source>
</evidence>
<feature type="compositionally biased region" description="Low complexity" evidence="1">
    <location>
        <begin position="350"/>
        <end position="360"/>
    </location>
</feature>
<dbReference type="EMBL" id="VOFY01000020">
    <property type="protein sequence ID" value="KAA8582036.1"/>
    <property type="molecule type" value="Genomic_DNA"/>
</dbReference>
<accession>A0A5J5CN40</accession>
<gene>
    <name evidence="3" type="ORF">FQN60_008776</name>
    <name evidence="2" type="ORF">FQN60_018791</name>
</gene>
<organism evidence="3 4">
    <name type="scientific">Etheostoma spectabile</name>
    <name type="common">orangethroat darter</name>
    <dbReference type="NCBI Taxonomy" id="54343"/>
    <lineage>
        <taxon>Eukaryota</taxon>
        <taxon>Metazoa</taxon>
        <taxon>Chordata</taxon>
        <taxon>Craniata</taxon>
        <taxon>Vertebrata</taxon>
        <taxon>Euteleostomi</taxon>
        <taxon>Actinopterygii</taxon>
        <taxon>Neopterygii</taxon>
        <taxon>Teleostei</taxon>
        <taxon>Neoteleostei</taxon>
        <taxon>Acanthomorphata</taxon>
        <taxon>Eupercaria</taxon>
        <taxon>Perciformes</taxon>
        <taxon>Percoidei</taxon>
        <taxon>Percidae</taxon>
        <taxon>Etheostomatinae</taxon>
        <taxon>Etheostoma</taxon>
    </lineage>
</organism>
<feature type="region of interest" description="Disordered" evidence="1">
    <location>
        <begin position="350"/>
        <end position="373"/>
    </location>
</feature>
<protein>
    <submittedName>
        <fullName evidence="3">Uncharacterized protein</fullName>
    </submittedName>
</protein>
<dbReference type="AlphaFoldDB" id="A0A5J5CN40"/>
<sequence length="601" mass="65761">MTARSLAVMGRRCTGECAASSLLIGACINEEPGERAVDILSGKDPICLIVGDLDVDCVLLIEQEDSTTGHLVQEALAILIISEHNRLAVLIQSHQGMSSINMDAVGEIVNSRNMASENARFRVIVILSIVNDVVKLNWAASSRVWGGQRCSESRHGGLDHNLTHSHAFLKHNLTRRTRGTSRASWAHRSISTILTGCTRGTLRSGDTLSSQTSRAGRTRETWVSLKAGSTCGTWRPSRSSGTWSTIRTRSTWLTCTARMTFGSSRAWNTWGTWGTWGTCMTFVTCGPSCSSGPRRTSCTWITLLACETLCSLISLVSLRSLSSSCTCVTFRASNTGLTRKSCCTLRSSRTSGASWASSTGPADPGRPGAPFSPGLPGIPTPGAPDLGLHPYLGYLTFLAHRPNLVFLAFQLQAHLVVQVRPQVLVVLSHPEVPLIQEDLKVQACQKQRGQRVQGFQRIQGLPLVPEGQWLQCLPWHQVLHRYQVCQVPLGIQVCQQWSVQELREVQEVLGVQADLRRPHLGSREGQQVPQGQAHLEHQAHLPLTPLSKCDWRHMHSVAANQSTRQFQSKVEFSFQSKVQLAVASIHLAAYGAPLCHNNDAS</sequence>